<comment type="caution">
    <text evidence="1">The sequence shown here is derived from an EMBL/GenBank/DDBJ whole genome shotgun (WGS) entry which is preliminary data.</text>
</comment>
<accession>E4L8A9</accession>
<dbReference type="eggNOG" id="ENOG5030BJT">
    <property type="taxonomic scope" value="Bacteria"/>
</dbReference>
<dbReference type="AlphaFoldDB" id="E4L8A9"/>
<evidence type="ECO:0000313" key="1">
    <source>
        <dbReference type="EMBL" id="EFR42936.1"/>
    </source>
</evidence>
<organism evidence="1 2">
    <name type="scientific">Dialister micraerophilus UPII 345-E</name>
    <dbReference type="NCBI Taxonomy" id="910314"/>
    <lineage>
        <taxon>Bacteria</taxon>
        <taxon>Bacillati</taxon>
        <taxon>Bacillota</taxon>
        <taxon>Negativicutes</taxon>
        <taxon>Veillonellales</taxon>
        <taxon>Veillonellaceae</taxon>
        <taxon>Dialister</taxon>
    </lineage>
</organism>
<dbReference type="OrthoDB" id="9808209at2"/>
<name>E4L8A9_9FIRM</name>
<dbReference type="Pfam" id="PF05521">
    <property type="entry name" value="Phage_HCP"/>
    <property type="match status" value="1"/>
</dbReference>
<reference evidence="1 2" key="1">
    <citation type="submission" date="2010-11" db="EMBL/GenBank/DDBJ databases">
        <authorList>
            <person name="Durkin A.S."/>
            <person name="Madupu R."/>
            <person name="Torralba M."/>
            <person name="Gillis M."/>
            <person name="Methe B."/>
            <person name="Sutton G."/>
            <person name="Nelson K.E."/>
        </authorList>
    </citation>
    <scope>NUCLEOTIDE SEQUENCE [LARGE SCALE GENOMIC DNA]</scope>
    <source>
        <strain evidence="1 2">UPII 345-E</strain>
    </source>
</reference>
<dbReference type="Gene3D" id="2.40.10.270">
    <property type="entry name" value="Bacteriophage SPP1 head-tail adaptor protein"/>
    <property type="match status" value="1"/>
</dbReference>
<dbReference type="InterPro" id="IPR038666">
    <property type="entry name" value="SSP1_head-tail_sf"/>
</dbReference>
<evidence type="ECO:0000313" key="2">
    <source>
        <dbReference type="Proteomes" id="UP000004594"/>
    </source>
</evidence>
<gene>
    <name evidence="1" type="ORF">HMPREF9220_1092</name>
</gene>
<dbReference type="RefSeq" id="WP_007554338.1">
    <property type="nucleotide sequence ID" value="NZ_AENT01000012.1"/>
</dbReference>
<dbReference type="InterPro" id="IPR008767">
    <property type="entry name" value="Phage_SPP1_head-tail_adaptor"/>
</dbReference>
<protein>
    <submittedName>
        <fullName evidence="1">Putative phage head-tail adaptor</fullName>
    </submittedName>
</protein>
<dbReference type="EMBL" id="AENT01000012">
    <property type="protein sequence ID" value="EFR42936.1"/>
    <property type="molecule type" value="Genomic_DNA"/>
</dbReference>
<dbReference type="Proteomes" id="UP000004594">
    <property type="component" value="Unassembled WGS sequence"/>
</dbReference>
<sequence length="106" mass="12137">MLKIGKLNKKIDLLKPELTEDTGFGQITNYKPFVYSWAEFLKQRITPMNANGDASAVMVTQGMKIRPIKEIEKGWRVKHGNRTFEILAVDRNQADVMILTTQELLT</sequence>
<proteinExistence type="predicted"/>